<evidence type="ECO:0000256" key="2">
    <source>
        <dbReference type="ARBA" id="ARBA00023015"/>
    </source>
</evidence>
<keyword evidence="5" id="KW-0804">Transcription</keyword>
<keyword evidence="4" id="KW-0238">DNA-binding</keyword>
<dbReference type="Gene3D" id="1.10.1740.10">
    <property type="match status" value="1"/>
</dbReference>
<dbReference type="GO" id="GO:0003677">
    <property type="term" value="F:DNA binding"/>
    <property type="evidence" value="ECO:0007669"/>
    <property type="project" value="UniProtKB-KW"/>
</dbReference>
<evidence type="ECO:0000313" key="7">
    <source>
        <dbReference type="EMBL" id="SVE42262.1"/>
    </source>
</evidence>
<organism evidence="7">
    <name type="scientific">marine metagenome</name>
    <dbReference type="NCBI Taxonomy" id="408172"/>
    <lineage>
        <taxon>unclassified sequences</taxon>
        <taxon>metagenomes</taxon>
        <taxon>ecological metagenomes</taxon>
    </lineage>
</organism>
<dbReference type="InterPro" id="IPR039425">
    <property type="entry name" value="RNA_pol_sigma-70-like"/>
</dbReference>
<dbReference type="InterPro" id="IPR007627">
    <property type="entry name" value="RNA_pol_sigma70_r2"/>
</dbReference>
<dbReference type="InterPro" id="IPR013325">
    <property type="entry name" value="RNA_pol_sigma_r2"/>
</dbReference>
<dbReference type="EMBL" id="UINC01216218">
    <property type="protein sequence ID" value="SVE42262.1"/>
    <property type="molecule type" value="Genomic_DNA"/>
</dbReference>
<dbReference type="AlphaFoldDB" id="A0A383DCP6"/>
<reference evidence="7" key="1">
    <citation type="submission" date="2018-05" db="EMBL/GenBank/DDBJ databases">
        <authorList>
            <person name="Lanie J.A."/>
            <person name="Ng W.-L."/>
            <person name="Kazmierczak K.M."/>
            <person name="Andrzejewski T.M."/>
            <person name="Davidsen T.M."/>
            <person name="Wayne K.J."/>
            <person name="Tettelin H."/>
            <person name="Glass J.I."/>
            <person name="Rusch D."/>
            <person name="Podicherti R."/>
            <person name="Tsui H.-C.T."/>
            <person name="Winkler M.E."/>
        </authorList>
    </citation>
    <scope>NUCLEOTIDE SEQUENCE</scope>
</reference>
<dbReference type="SUPFAM" id="SSF88946">
    <property type="entry name" value="Sigma2 domain of RNA polymerase sigma factors"/>
    <property type="match status" value="1"/>
</dbReference>
<dbReference type="Gene3D" id="1.10.10.10">
    <property type="entry name" value="Winged helix-like DNA-binding domain superfamily/Winged helix DNA-binding domain"/>
    <property type="match status" value="1"/>
</dbReference>
<protein>
    <recommendedName>
        <fullName evidence="6">RNA polymerase sigma-70 region 2 domain-containing protein</fullName>
    </recommendedName>
</protein>
<dbReference type="GO" id="GO:0016987">
    <property type="term" value="F:sigma factor activity"/>
    <property type="evidence" value="ECO:0007669"/>
    <property type="project" value="UniProtKB-KW"/>
</dbReference>
<keyword evidence="3" id="KW-0731">Sigma factor</keyword>
<dbReference type="PANTHER" id="PTHR43133:SF8">
    <property type="entry name" value="RNA POLYMERASE SIGMA FACTOR HI_1459-RELATED"/>
    <property type="match status" value="1"/>
</dbReference>
<name>A0A383DCP6_9ZZZZ</name>
<dbReference type="GO" id="GO:0006352">
    <property type="term" value="P:DNA-templated transcription initiation"/>
    <property type="evidence" value="ECO:0007669"/>
    <property type="project" value="InterPro"/>
</dbReference>
<dbReference type="Pfam" id="PF04542">
    <property type="entry name" value="Sigma70_r2"/>
    <property type="match status" value="1"/>
</dbReference>
<feature type="domain" description="RNA polymerase sigma-70 region 2" evidence="6">
    <location>
        <begin position="6"/>
        <end position="73"/>
    </location>
</feature>
<comment type="similarity">
    <text evidence="1">Belongs to the sigma-70 factor family. ECF subfamily.</text>
</comment>
<dbReference type="InterPro" id="IPR036388">
    <property type="entry name" value="WH-like_DNA-bd_sf"/>
</dbReference>
<dbReference type="InterPro" id="IPR014284">
    <property type="entry name" value="RNA_pol_sigma-70_dom"/>
</dbReference>
<dbReference type="PANTHER" id="PTHR43133">
    <property type="entry name" value="RNA POLYMERASE ECF-TYPE SIGMA FACTO"/>
    <property type="match status" value="1"/>
</dbReference>
<evidence type="ECO:0000256" key="5">
    <source>
        <dbReference type="ARBA" id="ARBA00023163"/>
    </source>
</evidence>
<evidence type="ECO:0000256" key="3">
    <source>
        <dbReference type="ARBA" id="ARBA00023082"/>
    </source>
</evidence>
<evidence type="ECO:0000259" key="6">
    <source>
        <dbReference type="Pfam" id="PF04542"/>
    </source>
</evidence>
<evidence type="ECO:0000256" key="4">
    <source>
        <dbReference type="ARBA" id="ARBA00023125"/>
    </source>
</evidence>
<dbReference type="NCBIfam" id="TIGR02937">
    <property type="entry name" value="sigma70-ECF"/>
    <property type="match status" value="1"/>
</dbReference>
<keyword evidence="2" id="KW-0805">Transcription regulation</keyword>
<proteinExistence type="inferred from homology"/>
<dbReference type="InterPro" id="IPR013324">
    <property type="entry name" value="RNA_pol_sigma_r3/r4-like"/>
</dbReference>
<sequence>MDVEELYQRYGPMVMRRCRQLLKEENEALDATQDVFVQILKRRDRLEMTHPSSLLYRIATNQCLNRIRDRQRRATMPGDGFLERVAVLDDTEPRLEARSVLERLFGRHQESTRTMAVLHFQDGMTLEEVAGEVGMSVSGVRKRLRGLRVSLGEVVKEEEE</sequence>
<accession>A0A383DCP6</accession>
<dbReference type="SUPFAM" id="SSF88659">
    <property type="entry name" value="Sigma3 and sigma4 domains of RNA polymerase sigma factors"/>
    <property type="match status" value="1"/>
</dbReference>
<gene>
    <name evidence="7" type="ORF">METZ01_LOCUS495116</name>
</gene>
<evidence type="ECO:0000256" key="1">
    <source>
        <dbReference type="ARBA" id="ARBA00010641"/>
    </source>
</evidence>